<organism evidence="3 4">
    <name type="scientific">Microdochium trichocladiopsis</name>
    <dbReference type="NCBI Taxonomy" id="1682393"/>
    <lineage>
        <taxon>Eukaryota</taxon>
        <taxon>Fungi</taxon>
        <taxon>Dikarya</taxon>
        <taxon>Ascomycota</taxon>
        <taxon>Pezizomycotina</taxon>
        <taxon>Sordariomycetes</taxon>
        <taxon>Xylariomycetidae</taxon>
        <taxon>Xylariales</taxon>
        <taxon>Microdochiaceae</taxon>
        <taxon>Microdochium</taxon>
    </lineage>
</organism>
<sequence>MYSRFASLLTTTSSHNGTYTAEEVAAYQASVAKWTKIYGIILAVLVAHYVAITIFFWWQFRFGEAVDSHHHHHLSHPGSSSARDTRPKYNPVHCRRGCAARERARRHRERALARQLASGAAPGNGNDEDGESSDSGAEQWSWLTPEIHYPECFDSPSSTPPPPPPPPGAGPSWRGKYPDSPGSSPSPEQQQQHQNMTGDGFVSDHLFFAADLESGLHGSGRPSSPELFRPRAHGLGIALPAHDYELHDYGGKSNNNSSGSGFHGTYPFACPAGAGAGTDTTTTAAVDGTNHPAVLPSIGLSLLHQGPANGHSSGEARGRGRSNTTASTATFASRASTVFGGSPDIPGGGPHNRPAA</sequence>
<keyword evidence="4" id="KW-1185">Reference proteome</keyword>
<proteinExistence type="predicted"/>
<feature type="compositionally biased region" description="Pro residues" evidence="1">
    <location>
        <begin position="158"/>
        <end position="169"/>
    </location>
</feature>
<feature type="region of interest" description="Disordered" evidence="1">
    <location>
        <begin position="306"/>
        <end position="356"/>
    </location>
</feature>
<feature type="transmembrane region" description="Helical" evidence="2">
    <location>
        <begin position="37"/>
        <end position="58"/>
    </location>
</feature>
<dbReference type="AlphaFoldDB" id="A0A9P9BNR1"/>
<name>A0A9P9BNR1_9PEZI</name>
<protein>
    <recommendedName>
        <fullName evidence="5">Transmembrane protein</fullName>
    </recommendedName>
</protein>
<evidence type="ECO:0000313" key="4">
    <source>
        <dbReference type="Proteomes" id="UP000756346"/>
    </source>
</evidence>
<comment type="caution">
    <text evidence="3">The sequence shown here is derived from an EMBL/GenBank/DDBJ whole genome shotgun (WGS) entry which is preliminary data.</text>
</comment>
<keyword evidence="2" id="KW-0472">Membrane</keyword>
<accession>A0A9P9BNR1</accession>
<evidence type="ECO:0000313" key="3">
    <source>
        <dbReference type="EMBL" id="KAH7028001.1"/>
    </source>
</evidence>
<evidence type="ECO:0000256" key="1">
    <source>
        <dbReference type="SAM" id="MobiDB-lite"/>
    </source>
</evidence>
<keyword evidence="2" id="KW-0812">Transmembrane</keyword>
<dbReference type="EMBL" id="JAGTJQ010000007">
    <property type="protein sequence ID" value="KAH7028001.1"/>
    <property type="molecule type" value="Genomic_DNA"/>
</dbReference>
<feature type="region of interest" description="Disordered" evidence="1">
    <location>
        <begin position="151"/>
        <end position="199"/>
    </location>
</feature>
<feature type="compositionally biased region" description="Basic residues" evidence="1">
    <location>
        <begin position="93"/>
        <end position="109"/>
    </location>
</feature>
<dbReference type="Proteomes" id="UP000756346">
    <property type="component" value="Unassembled WGS sequence"/>
</dbReference>
<feature type="compositionally biased region" description="Low complexity" evidence="1">
    <location>
        <begin position="322"/>
        <end position="337"/>
    </location>
</feature>
<dbReference type="GeneID" id="70186558"/>
<gene>
    <name evidence="3" type="ORF">B0I36DRAFT_351449</name>
</gene>
<evidence type="ECO:0000256" key="2">
    <source>
        <dbReference type="SAM" id="Phobius"/>
    </source>
</evidence>
<feature type="compositionally biased region" description="Low complexity" evidence="1">
    <location>
        <begin position="178"/>
        <end position="192"/>
    </location>
</feature>
<evidence type="ECO:0008006" key="5">
    <source>
        <dbReference type="Google" id="ProtNLM"/>
    </source>
</evidence>
<keyword evidence="2" id="KW-1133">Transmembrane helix</keyword>
<dbReference type="RefSeq" id="XP_046010800.1">
    <property type="nucleotide sequence ID" value="XM_046157012.1"/>
</dbReference>
<feature type="region of interest" description="Disordered" evidence="1">
    <location>
        <begin position="71"/>
        <end position="138"/>
    </location>
</feature>
<reference evidence="3" key="1">
    <citation type="journal article" date="2021" name="Nat. Commun.">
        <title>Genetic determinants of endophytism in the Arabidopsis root mycobiome.</title>
        <authorList>
            <person name="Mesny F."/>
            <person name="Miyauchi S."/>
            <person name="Thiergart T."/>
            <person name="Pickel B."/>
            <person name="Atanasova L."/>
            <person name="Karlsson M."/>
            <person name="Huettel B."/>
            <person name="Barry K.W."/>
            <person name="Haridas S."/>
            <person name="Chen C."/>
            <person name="Bauer D."/>
            <person name="Andreopoulos W."/>
            <person name="Pangilinan J."/>
            <person name="LaButti K."/>
            <person name="Riley R."/>
            <person name="Lipzen A."/>
            <person name="Clum A."/>
            <person name="Drula E."/>
            <person name="Henrissat B."/>
            <person name="Kohler A."/>
            <person name="Grigoriev I.V."/>
            <person name="Martin F.M."/>
            <person name="Hacquard S."/>
        </authorList>
    </citation>
    <scope>NUCLEOTIDE SEQUENCE</scope>
    <source>
        <strain evidence="3">MPI-CAGE-CH-0230</strain>
    </source>
</reference>